<sequence>MSELSCPIDHVKVDENKMRLIALLVSVCGIGYLLTGYILIIVFVIVDFLPRMLGNPQYSLLAKLAGLLAALLKLKQKPTDRGPKRFAAGMGLVFNLLILFVALMHWVTAATVLTAMLCCFAFLEAFAAVCIGCFIYTILQKTALIR</sequence>
<feature type="transmembrane region" description="Helical" evidence="1">
    <location>
        <begin position="58"/>
        <end position="74"/>
    </location>
</feature>
<reference evidence="3 4" key="1">
    <citation type="submission" date="2019-07" db="EMBL/GenBank/DDBJ databases">
        <authorList>
            <person name="Kim J."/>
        </authorList>
    </citation>
    <scope>NUCLEOTIDE SEQUENCE [LARGE SCALE GENOMIC DNA]</scope>
    <source>
        <strain evidence="4">dk17</strain>
    </source>
</reference>
<dbReference type="Pfam" id="PF14340">
    <property type="entry name" value="DUF4395"/>
    <property type="match status" value="1"/>
</dbReference>
<keyword evidence="1" id="KW-0472">Membrane</keyword>
<feature type="transmembrane region" description="Helical" evidence="1">
    <location>
        <begin position="113"/>
        <end position="139"/>
    </location>
</feature>
<dbReference type="InterPro" id="IPR025508">
    <property type="entry name" value="DUF4395"/>
</dbReference>
<protein>
    <submittedName>
        <fullName evidence="3">DUF4395 domain-containing protein</fullName>
    </submittedName>
</protein>
<dbReference type="OrthoDB" id="1261922at2"/>
<keyword evidence="1" id="KW-0812">Transmembrane</keyword>
<organism evidence="3 4">
    <name type="scientific">Mucilaginibacter pallidiroseus</name>
    <dbReference type="NCBI Taxonomy" id="2599295"/>
    <lineage>
        <taxon>Bacteria</taxon>
        <taxon>Pseudomonadati</taxon>
        <taxon>Bacteroidota</taxon>
        <taxon>Sphingobacteriia</taxon>
        <taxon>Sphingobacteriales</taxon>
        <taxon>Sphingobacteriaceae</taxon>
        <taxon>Mucilaginibacter</taxon>
    </lineage>
</organism>
<evidence type="ECO:0000259" key="2">
    <source>
        <dbReference type="Pfam" id="PF14340"/>
    </source>
</evidence>
<accession>A0A563UG84</accession>
<evidence type="ECO:0000313" key="3">
    <source>
        <dbReference type="EMBL" id="TWR30283.1"/>
    </source>
</evidence>
<comment type="caution">
    <text evidence="3">The sequence shown here is derived from an EMBL/GenBank/DDBJ whole genome shotgun (WGS) entry which is preliminary data.</text>
</comment>
<dbReference type="RefSeq" id="WP_146380744.1">
    <property type="nucleotide sequence ID" value="NZ_VOEJ01000002.1"/>
</dbReference>
<dbReference type="Proteomes" id="UP000320042">
    <property type="component" value="Unassembled WGS sequence"/>
</dbReference>
<name>A0A563UG84_9SPHI</name>
<proteinExistence type="predicted"/>
<keyword evidence="4" id="KW-1185">Reference proteome</keyword>
<feature type="transmembrane region" description="Helical" evidence="1">
    <location>
        <begin position="86"/>
        <end position="107"/>
    </location>
</feature>
<keyword evidence="1" id="KW-1133">Transmembrane helix</keyword>
<feature type="transmembrane region" description="Helical" evidence="1">
    <location>
        <begin position="20"/>
        <end position="46"/>
    </location>
</feature>
<dbReference type="EMBL" id="VOEJ01000002">
    <property type="protein sequence ID" value="TWR30283.1"/>
    <property type="molecule type" value="Genomic_DNA"/>
</dbReference>
<feature type="domain" description="DUF4395" evidence="2">
    <location>
        <begin position="13"/>
        <end position="141"/>
    </location>
</feature>
<dbReference type="AlphaFoldDB" id="A0A563UG84"/>
<evidence type="ECO:0000313" key="4">
    <source>
        <dbReference type="Proteomes" id="UP000320042"/>
    </source>
</evidence>
<evidence type="ECO:0000256" key="1">
    <source>
        <dbReference type="SAM" id="Phobius"/>
    </source>
</evidence>
<gene>
    <name evidence="3" type="ORF">FPZ43_04920</name>
</gene>